<dbReference type="EMBL" id="CM044708">
    <property type="protein sequence ID" value="KAI5648157.1"/>
    <property type="molecule type" value="Genomic_DNA"/>
</dbReference>
<evidence type="ECO:0000313" key="1">
    <source>
        <dbReference type="EMBL" id="KAI5648157.1"/>
    </source>
</evidence>
<accession>A0ACB9ZKF8</accession>
<comment type="caution">
    <text evidence="1">The sequence shown here is derived from an EMBL/GenBank/DDBJ whole genome shotgun (WGS) entry which is preliminary data.</text>
</comment>
<protein>
    <submittedName>
        <fullName evidence="1">Uncharacterized protein</fullName>
    </submittedName>
</protein>
<reference evidence="2" key="1">
    <citation type="journal article" date="2023" name="Nat. Plants">
        <title>Single-cell RNA sequencing provides a high-resolution roadmap for understanding the multicellular compartmentation of specialized metabolism.</title>
        <authorList>
            <person name="Sun S."/>
            <person name="Shen X."/>
            <person name="Li Y."/>
            <person name="Li Y."/>
            <person name="Wang S."/>
            <person name="Li R."/>
            <person name="Zhang H."/>
            <person name="Shen G."/>
            <person name="Guo B."/>
            <person name="Wei J."/>
            <person name="Xu J."/>
            <person name="St-Pierre B."/>
            <person name="Chen S."/>
            <person name="Sun C."/>
        </authorList>
    </citation>
    <scope>NUCLEOTIDE SEQUENCE [LARGE SCALE GENOMIC DNA]</scope>
</reference>
<name>A0ACB9ZKF8_CATRO</name>
<sequence length="136" mass="15780">MRFRDLYAFNLALLAKQAWKVISEPQSLLSRVLKGTYFPSTSILQATSKVEGLNLLKRGIRWSVGTRLNINAWHSPWILTPHSFKPLPYYQYLAENLRVADLIFPKPRSWIILVLQYFFQPHKVEANLTYSILSAS</sequence>
<organism evidence="1 2">
    <name type="scientific">Catharanthus roseus</name>
    <name type="common">Madagascar periwinkle</name>
    <name type="synonym">Vinca rosea</name>
    <dbReference type="NCBI Taxonomy" id="4058"/>
    <lineage>
        <taxon>Eukaryota</taxon>
        <taxon>Viridiplantae</taxon>
        <taxon>Streptophyta</taxon>
        <taxon>Embryophyta</taxon>
        <taxon>Tracheophyta</taxon>
        <taxon>Spermatophyta</taxon>
        <taxon>Magnoliopsida</taxon>
        <taxon>eudicotyledons</taxon>
        <taxon>Gunneridae</taxon>
        <taxon>Pentapetalae</taxon>
        <taxon>asterids</taxon>
        <taxon>lamiids</taxon>
        <taxon>Gentianales</taxon>
        <taxon>Apocynaceae</taxon>
        <taxon>Rauvolfioideae</taxon>
        <taxon>Vinceae</taxon>
        <taxon>Catharanthinae</taxon>
        <taxon>Catharanthus</taxon>
    </lineage>
</organism>
<evidence type="ECO:0000313" key="2">
    <source>
        <dbReference type="Proteomes" id="UP001060085"/>
    </source>
</evidence>
<proteinExistence type="predicted"/>
<dbReference type="Proteomes" id="UP001060085">
    <property type="component" value="Linkage Group LG08"/>
</dbReference>
<gene>
    <name evidence="1" type="ORF">M9H77_34162</name>
</gene>
<keyword evidence="2" id="KW-1185">Reference proteome</keyword>